<name>A0A8S9ZJN1_9BILA</name>
<accession>A0A8S9ZJN1</accession>
<proteinExistence type="predicted"/>
<evidence type="ECO:0000313" key="4">
    <source>
        <dbReference type="Proteomes" id="UP000605970"/>
    </source>
</evidence>
<evidence type="ECO:0000313" key="3">
    <source>
        <dbReference type="EMBL" id="KAF7633507.1"/>
    </source>
</evidence>
<reference evidence="3" key="1">
    <citation type="journal article" date="2020" name="Ecol. Evol.">
        <title>Genome structure and content of the rice root-knot nematode (Meloidogyne graminicola).</title>
        <authorList>
            <person name="Phan N.T."/>
            <person name="Danchin E.G.J."/>
            <person name="Klopp C."/>
            <person name="Perfus-Barbeoch L."/>
            <person name="Kozlowski D.K."/>
            <person name="Koutsovoulos G.D."/>
            <person name="Lopez-Roques C."/>
            <person name="Bouchez O."/>
            <person name="Zahm M."/>
            <person name="Besnard G."/>
            <person name="Bellafiore S."/>
        </authorList>
    </citation>
    <scope>NUCLEOTIDE SEQUENCE</scope>
    <source>
        <strain evidence="3">VN-18</strain>
    </source>
</reference>
<feature type="chain" id="PRO_5035749667" evidence="2">
    <location>
        <begin position="23"/>
        <end position="118"/>
    </location>
</feature>
<comment type="caution">
    <text evidence="3">The sequence shown here is derived from an EMBL/GenBank/DDBJ whole genome shotgun (WGS) entry which is preliminary data.</text>
</comment>
<feature type="region of interest" description="Disordered" evidence="1">
    <location>
        <begin position="96"/>
        <end position="118"/>
    </location>
</feature>
<keyword evidence="4" id="KW-1185">Reference proteome</keyword>
<protein>
    <submittedName>
        <fullName evidence="3">Uncharacterized protein</fullName>
    </submittedName>
</protein>
<sequence length="118" mass="13584">MQLCKVLIFLFIILFILYKTEGGKSSESNEKKNKNKITVEIQQKTTNNDKNKIKKNLKLAVKEAISPRGVVNNFELGKMSEQVNLIEIERKKFNKGKKSGVRIEEVHSENDDDMDLDN</sequence>
<dbReference type="EMBL" id="JABEBT010000075">
    <property type="protein sequence ID" value="KAF7633507.1"/>
    <property type="molecule type" value="Genomic_DNA"/>
</dbReference>
<evidence type="ECO:0000256" key="2">
    <source>
        <dbReference type="SAM" id="SignalP"/>
    </source>
</evidence>
<feature type="signal peptide" evidence="2">
    <location>
        <begin position="1"/>
        <end position="22"/>
    </location>
</feature>
<gene>
    <name evidence="3" type="ORF">Mgra_00007089</name>
</gene>
<feature type="region of interest" description="Disordered" evidence="1">
    <location>
        <begin position="23"/>
        <end position="45"/>
    </location>
</feature>
<feature type="compositionally biased region" description="Basic and acidic residues" evidence="1">
    <location>
        <begin position="23"/>
        <end position="32"/>
    </location>
</feature>
<evidence type="ECO:0000256" key="1">
    <source>
        <dbReference type="SAM" id="MobiDB-lite"/>
    </source>
</evidence>
<dbReference type="Proteomes" id="UP000605970">
    <property type="component" value="Unassembled WGS sequence"/>
</dbReference>
<organism evidence="3 4">
    <name type="scientific">Meloidogyne graminicola</name>
    <dbReference type="NCBI Taxonomy" id="189291"/>
    <lineage>
        <taxon>Eukaryota</taxon>
        <taxon>Metazoa</taxon>
        <taxon>Ecdysozoa</taxon>
        <taxon>Nematoda</taxon>
        <taxon>Chromadorea</taxon>
        <taxon>Rhabditida</taxon>
        <taxon>Tylenchina</taxon>
        <taxon>Tylenchomorpha</taxon>
        <taxon>Tylenchoidea</taxon>
        <taxon>Meloidogynidae</taxon>
        <taxon>Meloidogyninae</taxon>
        <taxon>Meloidogyne</taxon>
    </lineage>
</organism>
<dbReference type="AlphaFoldDB" id="A0A8S9ZJN1"/>
<keyword evidence="2" id="KW-0732">Signal</keyword>